<gene>
    <name evidence="4" type="ORF">LQ318_05780</name>
</gene>
<evidence type="ECO:0000313" key="5">
    <source>
        <dbReference type="Proteomes" id="UP001207337"/>
    </source>
</evidence>
<dbReference type="EMBL" id="JAJNDC010000001">
    <property type="protein sequence ID" value="MCW9712412.1"/>
    <property type="molecule type" value="Genomic_DNA"/>
</dbReference>
<dbReference type="SUPFAM" id="SSF68912">
    <property type="entry name" value="Rho N-terminal domain-like"/>
    <property type="match status" value="1"/>
</dbReference>
<keyword evidence="5" id="KW-1185">Reference proteome</keyword>
<dbReference type="SMART" id="SM00959">
    <property type="entry name" value="Rho_N"/>
    <property type="match status" value="1"/>
</dbReference>
<accession>A0ABT3PX57</accession>
<evidence type="ECO:0000256" key="2">
    <source>
        <dbReference type="SAM" id="Phobius"/>
    </source>
</evidence>
<evidence type="ECO:0000256" key="1">
    <source>
        <dbReference type="SAM" id="Coils"/>
    </source>
</evidence>
<feature type="coiled-coil region" evidence="1">
    <location>
        <begin position="36"/>
        <end position="78"/>
    </location>
</feature>
<dbReference type="RefSeq" id="WP_265788362.1">
    <property type="nucleotide sequence ID" value="NZ_BAABRS010000001.1"/>
</dbReference>
<keyword evidence="2" id="KW-1133">Transmembrane helix</keyword>
<evidence type="ECO:0000313" key="4">
    <source>
        <dbReference type="EMBL" id="MCW9712412.1"/>
    </source>
</evidence>
<sequence length="131" mass="14867">MGTGNKEKVILATLTGIASGVIIGLLFAPNKGEETRKKINEKRAEYLQDLKDEIEELRETLNKKVEAGKGEVNELSQELKKKGDEILKKAKKLTSYEDWTKDELYQKAKTLEIEGYSTMNKSELIEALRSY</sequence>
<dbReference type="Pfam" id="PF07498">
    <property type="entry name" value="Rho_N"/>
    <property type="match status" value="1"/>
</dbReference>
<organism evidence="4 5">
    <name type="scientific">Fodinibius salicampi</name>
    <dbReference type="NCBI Taxonomy" id="1920655"/>
    <lineage>
        <taxon>Bacteria</taxon>
        <taxon>Pseudomonadati</taxon>
        <taxon>Balneolota</taxon>
        <taxon>Balneolia</taxon>
        <taxon>Balneolales</taxon>
        <taxon>Balneolaceae</taxon>
        <taxon>Fodinibius</taxon>
    </lineage>
</organism>
<feature type="transmembrane region" description="Helical" evidence="2">
    <location>
        <begin position="9"/>
        <end position="28"/>
    </location>
</feature>
<dbReference type="Proteomes" id="UP001207337">
    <property type="component" value="Unassembled WGS sequence"/>
</dbReference>
<keyword evidence="2" id="KW-0812">Transmembrane</keyword>
<dbReference type="Pfam" id="PF12732">
    <property type="entry name" value="YtxH"/>
    <property type="match status" value="1"/>
</dbReference>
<proteinExistence type="predicted"/>
<protein>
    <submittedName>
        <fullName evidence="4">YtxH domain-containing protein</fullName>
    </submittedName>
</protein>
<dbReference type="InterPro" id="IPR036269">
    <property type="entry name" value="Rho_N_sf"/>
</dbReference>
<dbReference type="Gene3D" id="1.10.720.10">
    <property type="match status" value="1"/>
</dbReference>
<reference evidence="4 5" key="1">
    <citation type="submission" date="2021-11" db="EMBL/GenBank/DDBJ databases">
        <title>Aliifidinibius sp. nov., a new bacterium isolated from saline soil.</title>
        <authorList>
            <person name="Galisteo C."/>
            <person name="De La Haba R."/>
            <person name="Sanchez-Porro C."/>
            <person name="Ventosa A."/>
        </authorList>
    </citation>
    <scope>NUCLEOTIDE SEQUENCE [LARGE SCALE GENOMIC DNA]</scope>
    <source>
        <strain evidence="4 5">KACC 190600</strain>
    </source>
</reference>
<evidence type="ECO:0000259" key="3">
    <source>
        <dbReference type="SMART" id="SM00959"/>
    </source>
</evidence>
<feature type="domain" description="Rho termination factor-like N-terminal" evidence="3">
    <location>
        <begin position="95"/>
        <end position="131"/>
    </location>
</feature>
<comment type="caution">
    <text evidence="4">The sequence shown here is derived from an EMBL/GenBank/DDBJ whole genome shotgun (WGS) entry which is preliminary data.</text>
</comment>
<dbReference type="InterPro" id="IPR011112">
    <property type="entry name" value="Rho-like_N"/>
</dbReference>
<keyword evidence="1" id="KW-0175">Coiled coil</keyword>
<dbReference type="InterPro" id="IPR024623">
    <property type="entry name" value="YtxH"/>
</dbReference>
<name>A0ABT3PX57_9BACT</name>
<keyword evidence="2" id="KW-0472">Membrane</keyword>